<name>A0A5B7K5P9_PORTR</name>
<dbReference type="EMBL" id="VSRR010129024">
    <property type="protein sequence ID" value="MPD01897.1"/>
    <property type="molecule type" value="Genomic_DNA"/>
</dbReference>
<protein>
    <submittedName>
        <fullName evidence="1">Uncharacterized protein</fullName>
    </submittedName>
</protein>
<evidence type="ECO:0000313" key="2">
    <source>
        <dbReference type="Proteomes" id="UP000324222"/>
    </source>
</evidence>
<dbReference type="Proteomes" id="UP000324222">
    <property type="component" value="Unassembled WGS sequence"/>
</dbReference>
<gene>
    <name evidence="1" type="ORF">E2C01_097445</name>
</gene>
<sequence length="198" mass="22699">MDHITQVTSSITAPHRLYTDGSLQSDGAAGSAVFSPDLQPPPGGWIGRRLRDNSSSTLCELYVLLDAVRLICHRRIRFADLLPEQRRRDNERPHSVTIQHYGSVCRHKYTYRRRGLMVRRYNVVSARLQLGFRPPWQIAGVEGEPPYTDCRLCRAPLSNTIQNYCMECPAVSHLLPQGLSLDAVCRYLLTHTFWRKCY</sequence>
<reference evidence="1 2" key="1">
    <citation type="submission" date="2019-05" db="EMBL/GenBank/DDBJ databases">
        <title>Another draft genome of Portunus trituberculatus and its Hox gene families provides insights of decapod evolution.</title>
        <authorList>
            <person name="Jeong J.-H."/>
            <person name="Song I."/>
            <person name="Kim S."/>
            <person name="Choi T."/>
            <person name="Kim D."/>
            <person name="Ryu S."/>
            <person name="Kim W."/>
        </authorList>
    </citation>
    <scope>NUCLEOTIDE SEQUENCE [LARGE SCALE GENOMIC DNA]</scope>
    <source>
        <tissue evidence="1">Muscle</tissue>
    </source>
</reference>
<dbReference type="OrthoDB" id="6390944at2759"/>
<dbReference type="AlphaFoldDB" id="A0A5B7K5P9"/>
<evidence type="ECO:0000313" key="1">
    <source>
        <dbReference type="EMBL" id="MPD01897.1"/>
    </source>
</evidence>
<comment type="caution">
    <text evidence="1">The sequence shown here is derived from an EMBL/GenBank/DDBJ whole genome shotgun (WGS) entry which is preliminary data.</text>
</comment>
<accession>A0A5B7K5P9</accession>
<keyword evidence="2" id="KW-1185">Reference proteome</keyword>
<organism evidence="1 2">
    <name type="scientific">Portunus trituberculatus</name>
    <name type="common">Swimming crab</name>
    <name type="synonym">Neptunus trituberculatus</name>
    <dbReference type="NCBI Taxonomy" id="210409"/>
    <lineage>
        <taxon>Eukaryota</taxon>
        <taxon>Metazoa</taxon>
        <taxon>Ecdysozoa</taxon>
        <taxon>Arthropoda</taxon>
        <taxon>Crustacea</taxon>
        <taxon>Multicrustacea</taxon>
        <taxon>Malacostraca</taxon>
        <taxon>Eumalacostraca</taxon>
        <taxon>Eucarida</taxon>
        <taxon>Decapoda</taxon>
        <taxon>Pleocyemata</taxon>
        <taxon>Brachyura</taxon>
        <taxon>Eubrachyura</taxon>
        <taxon>Portunoidea</taxon>
        <taxon>Portunidae</taxon>
        <taxon>Portuninae</taxon>
        <taxon>Portunus</taxon>
    </lineage>
</organism>
<proteinExistence type="predicted"/>